<name>L0JAP7_PREDD</name>
<keyword evidence="3 7" id="KW-1134">Transmembrane beta strand</keyword>
<dbReference type="HOGENOM" id="CLU_004317_0_0_10"/>
<dbReference type="InterPro" id="IPR023996">
    <property type="entry name" value="TonB-dep_OMP_SusC/RagA"/>
</dbReference>
<keyword evidence="12" id="KW-1185">Reference proteome</keyword>
<dbReference type="PROSITE" id="PS52016">
    <property type="entry name" value="TONB_DEPENDENT_REC_3"/>
    <property type="match status" value="1"/>
</dbReference>
<comment type="similarity">
    <text evidence="7">Belongs to the TonB-dependent receptor family.</text>
</comment>
<dbReference type="EMBL" id="CP003368">
    <property type="protein sequence ID" value="AGB28339.1"/>
    <property type="molecule type" value="Genomic_DNA"/>
</dbReference>
<dbReference type="NCBIfam" id="TIGR04056">
    <property type="entry name" value="OMP_RagA_SusC"/>
    <property type="match status" value="1"/>
</dbReference>
<evidence type="ECO:0000256" key="1">
    <source>
        <dbReference type="ARBA" id="ARBA00004571"/>
    </source>
</evidence>
<protein>
    <submittedName>
        <fullName evidence="11">TonB-linked outer membrane protein, SusC/RagA family</fullName>
    </submittedName>
</protein>
<dbReference type="Gene3D" id="2.170.130.10">
    <property type="entry name" value="TonB-dependent receptor, plug domain"/>
    <property type="match status" value="1"/>
</dbReference>
<dbReference type="Pfam" id="PF13715">
    <property type="entry name" value="CarbopepD_reg_2"/>
    <property type="match status" value="1"/>
</dbReference>
<dbReference type="InterPro" id="IPR012910">
    <property type="entry name" value="Plug_dom"/>
</dbReference>
<feature type="transmembrane region" description="Helical" evidence="9">
    <location>
        <begin position="31"/>
        <end position="54"/>
    </location>
</feature>
<keyword evidence="9" id="KW-1133">Transmembrane helix</keyword>
<dbReference type="InterPro" id="IPR037066">
    <property type="entry name" value="Plug_dom_sf"/>
</dbReference>
<keyword evidence="6 7" id="KW-0998">Cell outer membrane</keyword>
<accession>L0JAP7</accession>
<dbReference type="Pfam" id="PF07715">
    <property type="entry name" value="Plug"/>
    <property type="match status" value="1"/>
</dbReference>
<dbReference type="NCBIfam" id="TIGR04057">
    <property type="entry name" value="SusC_RagA_signa"/>
    <property type="match status" value="1"/>
</dbReference>
<dbReference type="Gene3D" id="2.60.40.1120">
    <property type="entry name" value="Carboxypeptidase-like, regulatory domain"/>
    <property type="match status" value="1"/>
</dbReference>
<dbReference type="FunFam" id="2.60.40.1120:FF:000003">
    <property type="entry name" value="Outer membrane protein Omp121"/>
    <property type="match status" value="1"/>
</dbReference>
<dbReference type="GO" id="GO:0009279">
    <property type="term" value="C:cell outer membrane"/>
    <property type="evidence" value="ECO:0007669"/>
    <property type="project" value="UniProtKB-SubCell"/>
</dbReference>
<dbReference type="AlphaFoldDB" id="L0JAP7"/>
<organism evidence="11 12">
    <name type="scientific">Prevotella dentalis (strain ATCC 49559 / DSM 3688 / JCM 13448 / NCTC 12043 / ES 2772)</name>
    <name type="common">Mitsuokella dentalis</name>
    <dbReference type="NCBI Taxonomy" id="908937"/>
    <lineage>
        <taxon>Bacteria</taxon>
        <taxon>Pseudomonadati</taxon>
        <taxon>Bacteroidota</taxon>
        <taxon>Bacteroidia</taxon>
        <taxon>Bacteroidales</taxon>
        <taxon>Prevotellaceae</taxon>
        <taxon>Prevotella</taxon>
    </lineage>
</organism>
<dbReference type="InterPro" id="IPR036942">
    <property type="entry name" value="Beta-barrel_TonB_sf"/>
</dbReference>
<evidence type="ECO:0000313" key="11">
    <source>
        <dbReference type="EMBL" id="AGB28339.1"/>
    </source>
</evidence>
<dbReference type="SUPFAM" id="SSF56935">
    <property type="entry name" value="Porins"/>
    <property type="match status" value="1"/>
</dbReference>
<evidence type="ECO:0000256" key="3">
    <source>
        <dbReference type="ARBA" id="ARBA00022452"/>
    </source>
</evidence>
<proteinExistence type="inferred from homology"/>
<keyword evidence="2 7" id="KW-0813">Transport</keyword>
<evidence type="ECO:0000256" key="6">
    <source>
        <dbReference type="ARBA" id="ARBA00023237"/>
    </source>
</evidence>
<dbReference type="KEGG" id="pdt:Prede_1001"/>
<evidence type="ECO:0000256" key="4">
    <source>
        <dbReference type="ARBA" id="ARBA00022692"/>
    </source>
</evidence>
<dbReference type="InterPro" id="IPR039426">
    <property type="entry name" value="TonB-dep_rcpt-like"/>
</dbReference>
<evidence type="ECO:0000256" key="9">
    <source>
        <dbReference type="SAM" id="Phobius"/>
    </source>
</evidence>
<comment type="subcellular location">
    <subcellularLocation>
        <location evidence="1 7">Cell outer membrane</location>
        <topology evidence="1 7">Multi-pass membrane protein</topology>
    </subcellularLocation>
</comment>
<gene>
    <name evidence="11" type="ordered locus">Prede_1001</name>
</gene>
<evidence type="ECO:0000313" key="12">
    <source>
        <dbReference type="Proteomes" id="UP000010862"/>
    </source>
</evidence>
<evidence type="ECO:0000256" key="7">
    <source>
        <dbReference type="PROSITE-ProRule" id="PRU01360"/>
    </source>
</evidence>
<evidence type="ECO:0000256" key="2">
    <source>
        <dbReference type="ARBA" id="ARBA00022448"/>
    </source>
</evidence>
<dbReference type="Gene3D" id="2.40.170.20">
    <property type="entry name" value="TonB-dependent receptor, beta-barrel domain"/>
    <property type="match status" value="1"/>
</dbReference>
<keyword evidence="4 7" id="KW-0812">Transmembrane</keyword>
<feature type="compositionally biased region" description="Polar residues" evidence="8">
    <location>
        <begin position="509"/>
        <end position="519"/>
    </location>
</feature>
<dbReference type="SUPFAM" id="SSF49464">
    <property type="entry name" value="Carboxypeptidase regulatory domain-like"/>
    <property type="match status" value="1"/>
</dbReference>
<feature type="region of interest" description="Disordered" evidence="8">
    <location>
        <begin position="496"/>
        <end position="519"/>
    </location>
</feature>
<evidence type="ECO:0000259" key="10">
    <source>
        <dbReference type="Pfam" id="PF07715"/>
    </source>
</evidence>
<dbReference type="InterPro" id="IPR008969">
    <property type="entry name" value="CarboxyPept-like_regulatory"/>
</dbReference>
<dbReference type="Proteomes" id="UP000010862">
    <property type="component" value="Chromosome 1"/>
</dbReference>
<feature type="domain" description="TonB-dependent receptor plug" evidence="10">
    <location>
        <begin position="152"/>
        <end position="260"/>
    </location>
</feature>
<sequence>MCGDARMTIIISSINLNAFTLMNRRKHSQGLPWVVACAIATMGLWSGGLAAAAAPATQVVQQVGTVRGTVTDANGEPVIGATVRVTGTKTATVTDIDGNFTLQADKGARLEISYVGYQTQTVTASAQTLVQLKEDSQTLTDVVVVGYGTMRKKDLTGSVVQIDPSKIADQNPNSVQDILRGTPGLQVGMSTTAKGGGSLQLRGQNSLYTEGSHNSPLIVLDGMQFSGELSEINPDDIAQVDVLKDASSAAVYGAKAANGVIIITTKKGKMGKPVINVSANLAANTKAQYRKMFNADEYMTYREDWYKAQTYGYRADGTWGYYGTASGVPEGYYDNVHNLWKYGLSTEQWATTGAKTLQAGEDLRSLYARRMGLDADAALVMQNYLDGKSYDWEKAVFRTGFDQDYNASISGASEKVNYYLSFGYLRNEGAVQGDTYHAYRSNLKLNADITDWLTMGVNVNFQDRSDESSPVPFGFNLSENRVADNYWDSNQLRQSPYSSRYDADGREQQYPNSGNPTNGGYNYHFDQQYINLEKGYTTLNVIYNATVRLPFGFTYSFNIAPRLQWFYNRYFLSAELPNSTPSTRGADREMSKTFDWNLNNTLTWDRTFNRDHHFTVTLVQEAEKNQSWNDRIEARNIMPTDVLGFHYIAGANKAQSAFSATDREITAAAYLGRLFYGYKDRYMFTGTFRRDGYSAFGMNNPWANFWSLGGSWVFSEESFAKLPWLDYGKLRVSYGTNGNRSLKDTYIAYSNLSNGGLYAYYDYGKTSQSTVQALSIDRLANPNLQWEKTTSWNVGLDFAVLGQRLSGSIEWYTKRTHDMIMTQRLPNFTGFSGITTNLGEVTNSGVEITLNSQNIKNRNFTWNTSLGFSYNKNRIKHLYYEYDKDGKEVDDTSNGWFIGKSIGEIWYWKTDGIWQANEAEEAAKVNQKPGDPKVVNVYTEDDRINPDGTRTPVYNDNDRVYQGTTNPPVYWTLRNDFTLFKDFTFSFSMYSYMGHKSRAGYWLNGDNSGSMFTNTCNTYKKEYWTPDNPTNDYARLNAVGPSGVTGIQKVYNRSYVRVDNVTLGYTLPKMLTQKWGIERVHLSAGVHNLFTIDSWEYGDPETGGFSNRQFLFGVSLTM</sequence>
<evidence type="ECO:0000256" key="8">
    <source>
        <dbReference type="SAM" id="MobiDB-lite"/>
    </source>
</evidence>
<evidence type="ECO:0000256" key="5">
    <source>
        <dbReference type="ARBA" id="ARBA00023136"/>
    </source>
</evidence>
<dbReference type="InterPro" id="IPR023997">
    <property type="entry name" value="TonB-dep_OMP_SusC/RagA_CS"/>
</dbReference>
<dbReference type="PATRIC" id="fig|908937.9.peg.1047"/>
<keyword evidence="5 7" id="KW-0472">Membrane</keyword>
<reference evidence="12" key="1">
    <citation type="submission" date="2012-02" db="EMBL/GenBank/DDBJ databases">
        <title>Complete sequence of chromosome 1 of Prevotella dentalis DSM 3688.</title>
        <authorList>
            <person name="Lucas S."/>
            <person name="Copeland A."/>
            <person name="Lapidus A."/>
            <person name="Glavina del Rio T."/>
            <person name="Dalin E."/>
            <person name="Tice H."/>
            <person name="Bruce D."/>
            <person name="Goodwin L."/>
            <person name="Pitluck S."/>
            <person name="Peters L."/>
            <person name="Mikhailova N."/>
            <person name="Chertkov O."/>
            <person name="Kyrpides N."/>
            <person name="Mavromatis K."/>
            <person name="Ivanova N."/>
            <person name="Brettin T."/>
            <person name="Detter J.C."/>
            <person name="Han C."/>
            <person name="Larimer F."/>
            <person name="Land M."/>
            <person name="Hauser L."/>
            <person name="Markowitz V."/>
            <person name="Cheng J.-F."/>
            <person name="Hugenholtz P."/>
            <person name="Woyke T."/>
            <person name="Wu D."/>
            <person name="Gronow S."/>
            <person name="Wellnitz S."/>
            <person name="Brambilla E."/>
            <person name="Klenk H.-P."/>
            <person name="Eisen J.A."/>
        </authorList>
    </citation>
    <scope>NUCLEOTIDE SEQUENCE [LARGE SCALE GENOMIC DNA]</scope>
    <source>
        <strain evidence="12">ATCC 49559 / DSM 3688 / JCM 13448 / NCTC 12043 / ES 2772</strain>
    </source>
</reference>